<keyword evidence="6" id="KW-0408">Iron</keyword>
<evidence type="ECO:0000256" key="6">
    <source>
        <dbReference type="ARBA" id="ARBA00023004"/>
    </source>
</evidence>
<accession>A0A926S8Q8</accession>
<dbReference type="PROSITE" id="PS51918">
    <property type="entry name" value="RADICAL_SAM"/>
    <property type="match status" value="1"/>
</dbReference>
<dbReference type="AlphaFoldDB" id="A0A926S8Q8"/>
<keyword evidence="7" id="KW-0411">Iron-sulfur</keyword>
<dbReference type="GO" id="GO:0005829">
    <property type="term" value="C:cytosol"/>
    <property type="evidence" value="ECO:0007669"/>
    <property type="project" value="TreeGrafter"/>
</dbReference>
<keyword evidence="2" id="KW-0489">Methyltransferase</keyword>
<comment type="cofactor">
    <cofactor evidence="1">
        <name>[4Fe-4S] cluster</name>
        <dbReference type="ChEBI" id="CHEBI:49883"/>
    </cofactor>
</comment>
<dbReference type="SFLD" id="SFLDG01123">
    <property type="entry name" value="methyltransferase_(Class_B)"/>
    <property type="match status" value="1"/>
</dbReference>
<dbReference type="InterPro" id="IPR006638">
    <property type="entry name" value="Elp3/MiaA/NifB-like_rSAM"/>
</dbReference>
<keyword evidence="9" id="KW-1133">Transmembrane helix</keyword>
<evidence type="ECO:0000259" key="10">
    <source>
        <dbReference type="PROSITE" id="PS51918"/>
    </source>
</evidence>
<dbReference type="Gene3D" id="3.40.50.280">
    <property type="entry name" value="Cobalamin-binding domain"/>
    <property type="match status" value="1"/>
</dbReference>
<dbReference type="SUPFAM" id="SSF102114">
    <property type="entry name" value="Radical SAM enzymes"/>
    <property type="match status" value="1"/>
</dbReference>
<name>A0A926S8Q8_9HYPH</name>
<evidence type="ECO:0000256" key="3">
    <source>
        <dbReference type="ARBA" id="ARBA00022679"/>
    </source>
</evidence>
<evidence type="ECO:0000313" key="12">
    <source>
        <dbReference type="Proteomes" id="UP000598467"/>
    </source>
</evidence>
<keyword evidence="5" id="KW-0479">Metal-binding</keyword>
<dbReference type="SFLD" id="SFLDG01082">
    <property type="entry name" value="B12-binding_domain_containing"/>
    <property type="match status" value="1"/>
</dbReference>
<dbReference type="PANTHER" id="PTHR43409:SF7">
    <property type="entry name" value="BLL1977 PROTEIN"/>
    <property type="match status" value="1"/>
</dbReference>
<dbReference type="PANTHER" id="PTHR43409">
    <property type="entry name" value="ANAEROBIC MAGNESIUM-PROTOPORPHYRIN IX MONOMETHYL ESTER CYCLASE-RELATED"/>
    <property type="match status" value="1"/>
</dbReference>
<dbReference type="Pfam" id="PF04055">
    <property type="entry name" value="Radical_SAM"/>
    <property type="match status" value="1"/>
</dbReference>
<evidence type="ECO:0000256" key="1">
    <source>
        <dbReference type="ARBA" id="ARBA00001966"/>
    </source>
</evidence>
<dbReference type="Gene3D" id="3.80.30.20">
    <property type="entry name" value="tm_1862 like domain"/>
    <property type="match status" value="1"/>
</dbReference>
<dbReference type="InterPro" id="IPR058240">
    <property type="entry name" value="rSAM_sf"/>
</dbReference>
<gene>
    <name evidence="11" type="ORF">HK439_23095</name>
</gene>
<evidence type="ECO:0000256" key="8">
    <source>
        <dbReference type="SAM" id="MobiDB-lite"/>
    </source>
</evidence>
<dbReference type="GO" id="GO:0051539">
    <property type="term" value="F:4 iron, 4 sulfur cluster binding"/>
    <property type="evidence" value="ECO:0007669"/>
    <property type="project" value="UniProtKB-KW"/>
</dbReference>
<protein>
    <submittedName>
        <fullName evidence="11">Radical SAM protein</fullName>
    </submittedName>
</protein>
<dbReference type="InterPro" id="IPR034466">
    <property type="entry name" value="Methyltransferase_Class_B"/>
</dbReference>
<dbReference type="CDD" id="cd01335">
    <property type="entry name" value="Radical_SAM"/>
    <property type="match status" value="1"/>
</dbReference>
<evidence type="ECO:0000313" key="11">
    <source>
        <dbReference type="EMBL" id="MBD1549157.1"/>
    </source>
</evidence>
<keyword evidence="4" id="KW-0949">S-adenosyl-L-methionine</keyword>
<dbReference type="RefSeq" id="WP_190293845.1">
    <property type="nucleotide sequence ID" value="NZ_JABFCZ010000031.1"/>
</dbReference>
<feature type="region of interest" description="Disordered" evidence="8">
    <location>
        <begin position="574"/>
        <end position="594"/>
    </location>
</feature>
<dbReference type="GO" id="GO:0046872">
    <property type="term" value="F:metal ion binding"/>
    <property type="evidence" value="ECO:0007669"/>
    <property type="project" value="UniProtKB-KW"/>
</dbReference>
<organism evidence="11 12">
    <name type="scientific">Roseibium aggregatum</name>
    <dbReference type="NCBI Taxonomy" id="187304"/>
    <lineage>
        <taxon>Bacteria</taxon>
        <taxon>Pseudomonadati</taxon>
        <taxon>Pseudomonadota</taxon>
        <taxon>Alphaproteobacteria</taxon>
        <taxon>Hyphomicrobiales</taxon>
        <taxon>Stappiaceae</taxon>
        <taxon>Roseibium</taxon>
    </lineage>
</organism>
<dbReference type="SMART" id="SM00729">
    <property type="entry name" value="Elp3"/>
    <property type="match status" value="1"/>
</dbReference>
<proteinExistence type="predicted"/>
<dbReference type="InterPro" id="IPR007197">
    <property type="entry name" value="rSAM"/>
</dbReference>
<dbReference type="Proteomes" id="UP000598467">
    <property type="component" value="Unassembled WGS sequence"/>
</dbReference>
<evidence type="ECO:0000256" key="2">
    <source>
        <dbReference type="ARBA" id="ARBA00022603"/>
    </source>
</evidence>
<sequence>MPKFHIEIIKPSHYDNDGYVLQWWKAWIPSNSMACLYAIAQDSADRKVLGEDVDIVVNAYDEMTMRLPLDRIVRTIKANDNKGIVCLVGVQSNQYPRAMDIARKLRAQGITVAIGGFHVSGCISMLKDLPKDLQDALDLGVTLFAGEVEECFDDFLTEAYEGSLKPVYNKMNDLPALQHQVAPILPESIVRKYDGKTSSFDAGRGCPFQCSFCTIINVQGRKSRWRDADDIETLIRANHAQGIHSFFITDDNFARNKNWEPIFDRIIELREKERINIRFLIQVDTLAHRLPNFIEKAAKAGCTNVFIGLESINPENLAHMKKGQNRITEYRKMFQMWKEHGIMTYAGFIMGLPNDTPDSIRRDIELIKRELPVDVLEFTMLTPLPGSEDHKVLYEKGTWLDPDLNRYDLEHATIEHPKMSKEVWQQTYEDIWDWYYTDEHIETLMRRNMAYGIKPVRVWRMCLQIYGAMHFEGVHPQQCGYLRLKDPEQRRPGFKRIPSVLFYPVFAVDSLIKYVKFGAYAWKLNRMRMRIQKDKSNRNYTDLAIKPVVEGEEESLEMFELNDASRAAVAKAKKQKQILQGSRSKDEAPLDAAQ</sequence>
<keyword evidence="3" id="KW-0808">Transferase</keyword>
<evidence type="ECO:0000256" key="7">
    <source>
        <dbReference type="ARBA" id="ARBA00023014"/>
    </source>
</evidence>
<dbReference type="EMBL" id="JABFCZ010000031">
    <property type="protein sequence ID" value="MBD1549157.1"/>
    <property type="molecule type" value="Genomic_DNA"/>
</dbReference>
<feature type="transmembrane region" description="Helical" evidence="9">
    <location>
        <begin position="500"/>
        <end position="522"/>
    </location>
</feature>
<dbReference type="InterPro" id="IPR023404">
    <property type="entry name" value="rSAM_horseshoe"/>
</dbReference>
<comment type="caution">
    <text evidence="11">The sequence shown here is derived from an EMBL/GenBank/DDBJ whole genome shotgun (WGS) entry which is preliminary data.</text>
</comment>
<feature type="domain" description="Radical SAM core" evidence="10">
    <location>
        <begin position="192"/>
        <end position="426"/>
    </location>
</feature>
<evidence type="ECO:0000256" key="4">
    <source>
        <dbReference type="ARBA" id="ARBA00022691"/>
    </source>
</evidence>
<reference evidence="11" key="1">
    <citation type="submission" date="2020-05" db="EMBL/GenBank/DDBJ databases">
        <title>Identification of trans-AT polyketide cluster in two marine bacteria, producers of a novel glutaramide-containing polyketide sesbanimide D and analogs.</title>
        <authorList>
            <person name="Kacar D."/>
            <person name="Rodriguez P."/>
            <person name="Canedo L."/>
            <person name="Gonzalez E."/>
            <person name="Galan B."/>
            <person name="De La Calle F."/>
            <person name="Garcia J.L."/>
        </authorList>
    </citation>
    <scope>NUCLEOTIDE SEQUENCE</scope>
    <source>
        <strain evidence="11">PHM038</strain>
    </source>
</reference>
<evidence type="ECO:0000256" key="9">
    <source>
        <dbReference type="SAM" id="Phobius"/>
    </source>
</evidence>
<dbReference type="InterPro" id="IPR051198">
    <property type="entry name" value="BchE-like"/>
</dbReference>
<evidence type="ECO:0000256" key="5">
    <source>
        <dbReference type="ARBA" id="ARBA00022723"/>
    </source>
</evidence>
<dbReference type="SFLD" id="SFLDS00029">
    <property type="entry name" value="Radical_SAM"/>
    <property type="match status" value="1"/>
</dbReference>
<dbReference type="GO" id="GO:0003824">
    <property type="term" value="F:catalytic activity"/>
    <property type="evidence" value="ECO:0007669"/>
    <property type="project" value="InterPro"/>
</dbReference>
<keyword evidence="9" id="KW-0472">Membrane</keyword>
<keyword evidence="9" id="KW-0812">Transmembrane</keyword>